<dbReference type="Proteomes" id="UP000674318">
    <property type="component" value="Chromosome 35"/>
</dbReference>
<sequence>MKPYVWPPSDNAPPPHSARRSFPRQYKVNHGSLNLFAPAAPESQQQNIGAAAVPVSITGQRGILHRHNNNKESTATREFAVNGLRRVSPPQRSETPHGMRHLREAAGAQQHVQVVNITDAYKDPLQMGPRRTGVKCVPQKSESSDVGAALAFAGSRQQLSARVLASPVGKPSCHALYTINYTVQERFAQALRDHAQQRSRGVSEFYVQLLRDTIGGTTTSTPKPTIVPWSLDQEPTRRVLTLKRCHDQLVALTAIPISLRDLADLLWGTDDSEAADSNAIVSDVNTGAPTPLESRPVLFRDFAAAFGQNTSDVRLARMKF</sequence>
<organism evidence="2 3">
    <name type="scientific">Porcisia hertigi</name>
    <dbReference type="NCBI Taxonomy" id="2761500"/>
    <lineage>
        <taxon>Eukaryota</taxon>
        <taxon>Discoba</taxon>
        <taxon>Euglenozoa</taxon>
        <taxon>Kinetoplastea</taxon>
        <taxon>Metakinetoplastina</taxon>
        <taxon>Trypanosomatida</taxon>
        <taxon>Trypanosomatidae</taxon>
        <taxon>Leishmaniinae</taxon>
        <taxon>Porcisia</taxon>
    </lineage>
</organism>
<dbReference type="GeneID" id="94287687"/>
<accession>A0A836LA46</accession>
<comment type="caution">
    <text evidence="2">The sequence shown here is derived from an EMBL/GenBank/DDBJ whole genome shotgun (WGS) entry which is preliminary data.</text>
</comment>
<dbReference type="RefSeq" id="XP_067753767.1">
    <property type="nucleotide sequence ID" value="XM_067897610.1"/>
</dbReference>
<evidence type="ECO:0000313" key="2">
    <source>
        <dbReference type="EMBL" id="KAG5492983.1"/>
    </source>
</evidence>
<dbReference type="OrthoDB" id="271385at2759"/>
<evidence type="ECO:0000256" key="1">
    <source>
        <dbReference type="SAM" id="MobiDB-lite"/>
    </source>
</evidence>
<dbReference type="AlphaFoldDB" id="A0A836LA46"/>
<proteinExistence type="predicted"/>
<dbReference type="EMBL" id="JAFJZO010000035">
    <property type="protein sequence ID" value="KAG5492983.1"/>
    <property type="molecule type" value="Genomic_DNA"/>
</dbReference>
<evidence type="ECO:0000313" key="3">
    <source>
        <dbReference type="Proteomes" id="UP000674318"/>
    </source>
</evidence>
<reference evidence="2 3" key="1">
    <citation type="submission" date="2021-02" db="EMBL/GenBank/DDBJ databases">
        <title>Porcisia hertigi Genome sequencing and assembly.</title>
        <authorList>
            <person name="Almutairi H."/>
            <person name="Gatherer D."/>
        </authorList>
    </citation>
    <scope>NUCLEOTIDE SEQUENCE [LARGE SCALE GENOMIC DNA]</scope>
    <source>
        <strain evidence="2 3">C119</strain>
    </source>
</reference>
<dbReference type="KEGG" id="phet:94287687"/>
<gene>
    <name evidence="2" type="ORF">JKF63_01564</name>
</gene>
<keyword evidence="3" id="KW-1185">Reference proteome</keyword>
<protein>
    <submittedName>
        <fullName evidence="2">Uncharacterized protein</fullName>
    </submittedName>
</protein>
<feature type="region of interest" description="Disordered" evidence="1">
    <location>
        <begin position="1"/>
        <end position="21"/>
    </location>
</feature>
<name>A0A836LA46_9TRYP</name>